<evidence type="ECO:0000313" key="1">
    <source>
        <dbReference type="EMBL" id="XDL63067.1"/>
    </source>
</evidence>
<reference evidence="1" key="1">
    <citation type="submission" date="2024-07" db="EMBL/GenBank/DDBJ databases">
        <authorList>
            <person name="Wang K."/>
            <person name="Liang S."/>
            <person name="Wang S."/>
        </authorList>
    </citation>
    <scope>NUCLEOTIDE SEQUENCE</scope>
    <source>
        <strain evidence="1">KW1</strain>
    </source>
</reference>
<protein>
    <submittedName>
        <fullName evidence="1">Uncharacterized protein</fullName>
    </submittedName>
</protein>
<name>A0AB39JAN2_9BACI</name>
<dbReference type="EMBL" id="CP162911">
    <property type="protein sequence ID" value="XDL63067.1"/>
    <property type="molecule type" value="Genomic_DNA"/>
</dbReference>
<accession>A0AB39JAN2</accession>
<proteinExistence type="predicted"/>
<dbReference type="RefSeq" id="WP_170916888.1">
    <property type="nucleotide sequence ID" value="NZ_CP162911.1"/>
</dbReference>
<gene>
    <name evidence="1" type="ORF">AB4922_08985</name>
</gene>
<sequence>MAYKNEKIQKKIALMNAKKKIQHLAYIEVIDFEDDTSQWLKLCETVLKQFRQIDSTPSEILTNTDRDSIMTWLKNSLDFLKEKKEWFILIENDPFPVWANVKALDFDKAIEEIWLSSENHSIIVADKITGKIAQIFSEEKHFELHIGNCAI</sequence>
<dbReference type="AlphaFoldDB" id="A0AB39JAN2"/>
<organism evidence="1">
    <name type="scientific">Bacillus aerius</name>
    <dbReference type="NCBI Taxonomy" id="293388"/>
    <lineage>
        <taxon>Bacteria</taxon>
        <taxon>Bacillati</taxon>
        <taxon>Bacillota</taxon>
        <taxon>Bacilli</taxon>
        <taxon>Bacillales</taxon>
        <taxon>Bacillaceae</taxon>
        <taxon>Bacillus</taxon>
    </lineage>
</organism>